<gene>
    <name evidence="8" type="ORF">BJ322DRAFT_1121910</name>
</gene>
<comment type="pathway">
    <text evidence="1">Cofactor biosynthesis; tetrahydrofolate biosynthesis; 5,6,7,8-tetrahydrofolate from 7,8-dihydrofolate: step 1/1.</text>
</comment>
<dbReference type="GO" id="GO:0046654">
    <property type="term" value="P:tetrahydrofolate biosynthetic process"/>
    <property type="evidence" value="ECO:0007669"/>
    <property type="project" value="InterPro"/>
</dbReference>
<dbReference type="OrthoDB" id="414698at2759"/>
<dbReference type="PANTHER" id="PTHR48069:SF3">
    <property type="entry name" value="DIHYDROFOLATE REDUCTASE"/>
    <property type="match status" value="1"/>
</dbReference>
<dbReference type="CDD" id="cd00209">
    <property type="entry name" value="DHFR"/>
    <property type="match status" value="1"/>
</dbReference>
<dbReference type="GO" id="GO:0004146">
    <property type="term" value="F:dihydrofolate reductase activity"/>
    <property type="evidence" value="ECO:0007669"/>
    <property type="project" value="UniProtKB-EC"/>
</dbReference>
<keyword evidence="9" id="KW-1185">Reference proteome</keyword>
<dbReference type="SUPFAM" id="SSF53597">
    <property type="entry name" value="Dihydrofolate reductase-like"/>
    <property type="match status" value="1"/>
</dbReference>
<dbReference type="GO" id="GO:0005739">
    <property type="term" value="C:mitochondrion"/>
    <property type="evidence" value="ECO:0007669"/>
    <property type="project" value="TreeGrafter"/>
</dbReference>
<feature type="domain" description="DHFR" evidence="7">
    <location>
        <begin position="1"/>
        <end position="179"/>
    </location>
</feature>
<dbReference type="Proteomes" id="UP000736335">
    <property type="component" value="Unassembled WGS sequence"/>
</dbReference>
<reference evidence="8" key="2">
    <citation type="submission" date="2020-11" db="EMBL/GenBank/DDBJ databases">
        <authorList>
            <consortium name="DOE Joint Genome Institute"/>
            <person name="Kuo A."/>
            <person name="Miyauchi S."/>
            <person name="Kiss E."/>
            <person name="Drula E."/>
            <person name="Kohler A."/>
            <person name="Sanchez-Garcia M."/>
            <person name="Andreopoulos B."/>
            <person name="Barry K.W."/>
            <person name="Bonito G."/>
            <person name="Buee M."/>
            <person name="Carver A."/>
            <person name="Chen C."/>
            <person name="Cichocki N."/>
            <person name="Clum A."/>
            <person name="Culley D."/>
            <person name="Crous P.W."/>
            <person name="Fauchery L."/>
            <person name="Girlanda M."/>
            <person name="Hayes R."/>
            <person name="Keri Z."/>
            <person name="Labutti K."/>
            <person name="Lipzen A."/>
            <person name="Lombard V."/>
            <person name="Magnuson J."/>
            <person name="Maillard F."/>
            <person name="Morin E."/>
            <person name="Murat C."/>
            <person name="Nolan M."/>
            <person name="Ohm R."/>
            <person name="Pangilinan J."/>
            <person name="Pereira M."/>
            <person name="Perotto S."/>
            <person name="Peter M."/>
            <person name="Riley R."/>
            <person name="Sitrit Y."/>
            <person name="Stielow B."/>
            <person name="Szollosi G."/>
            <person name="Zifcakova L."/>
            <person name="Stursova M."/>
            <person name="Spatafora J.W."/>
            <person name="Tedersoo L."/>
            <person name="Vaario L.-M."/>
            <person name="Yamada A."/>
            <person name="Yan M."/>
            <person name="Wang P."/>
            <person name="Xu J."/>
            <person name="Bruns T."/>
            <person name="Baldrian P."/>
            <person name="Vilgalys R."/>
            <person name="Henrissat B."/>
            <person name="Grigoriev I.V."/>
            <person name="Hibbett D."/>
            <person name="Nagy L.G."/>
            <person name="Martin F.M."/>
        </authorList>
    </citation>
    <scope>NUCLEOTIDE SEQUENCE</scope>
    <source>
        <strain evidence="8">UH-Tt-Lm1</strain>
    </source>
</reference>
<proteinExistence type="predicted"/>
<evidence type="ECO:0000256" key="1">
    <source>
        <dbReference type="ARBA" id="ARBA00004903"/>
    </source>
</evidence>
<evidence type="ECO:0000256" key="5">
    <source>
        <dbReference type="ARBA" id="ARBA00022857"/>
    </source>
</evidence>
<dbReference type="InterPro" id="IPR012259">
    <property type="entry name" value="DHFR"/>
</dbReference>
<dbReference type="PRINTS" id="PR00070">
    <property type="entry name" value="DHFR"/>
</dbReference>
<dbReference type="EMBL" id="WIUZ02000005">
    <property type="protein sequence ID" value="KAF9787163.1"/>
    <property type="molecule type" value="Genomic_DNA"/>
</dbReference>
<organism evidence="8 9">
    <name type="scientific">Thelephora terrestris</name>
    <dbReference type="NCBI Taxonomy" id="56493"/>
    <lineage>
        <taxon>Eukaryota</taxon>
        <taxon>Fungi</taxon>
        <taxon>Dikarya</taxon>
        <taxon>Basidiomycota</taxon>
        <taxon>Agaricomycotina</taxon>
        <taxon>Agaricomycetes</taxon>
        <taxon>Thelephorales</taxon>
        <taxon>Thelephoraceae</taxon>
        <taxon>Thelephora</taxon>
    </lineage>
</organism>
<dbReference type="Pfam" id="PF00186">
    <property type="entry name" value="DHFR_1"/>
    <property type="match status" value="1"/>
</dbReference>
<evidence type="ECO:0000313" key="9">
    <source>
        <dbReference type="Proteomes" id="UP000736335"/>
    </source>
</evidence>
<dbReference type="GO" id="GO:0046452">
    <property type="term" value="P:dihydrofolate metabolic process"/>
    <property type="evidence" value="ECO:0007669"/>
    <property type="project" value="TreeGrafter"/>
</dbReference>
<sequence>MAYFAKVTSAAPEGKTNVVVMGRNTWESIPPKFRPLQKRANIVVSGNKDLDLYVCLGGKTTETPLFLRNSLDSALDLLSALSTHRAFIIGGVSLYTDTLALLPSSSAFVDRVLLTRISSPPFQDCDVHLPNFLSDRNSEGNAMWTRARQEEFNEWTGLDVPQGIQTENGVQYEFQMWTRELKRSIK</sequence>
<accession>A0A9P6HHP8</accession>
<name>A0A9P6HHP8_9AGAM</name>
<dbReference type="InterPro" id="IPR024072">
    <property type="entry name" value="DHFR-like_dom_sf"/>
</dbReference>
<dbReference type="EC" id="1.5.1.3" evidence="2"/>
<evidence type="ECO:0000313" key="8">
    <source>
        <dbReference type="EMBL" id="KAF9787163.1"/>
    </source>
</evidence>
<dbReference type="GO" id="GO:0046655">
    <property type="term" value="P:folic acid metabolic process"/>
    <property type="evidence" value="ECO:0007669"/>
    <property type="project" value="TreeGrafter"/>
</dbReference>
<evidence type="ECO:0000256" key="6">
    <source>
        <dbReference type="ARBA" id="ARBA00023002"/>
    </source>
</evidence>
<dbReference type="PROSITE" id="PS51330">
    <property type="entry name" value="DHFR_2"/>
    <property type="match status" value="1"/>
</dbReference>
<dbReference type="GO" id="GO:0050661">
    <property type="term" value="F:NADP binding"/>
    <property type="evidence" value="ECO:0007669"/>
    <property type="project" value="InterPro"/>
</dbReference>
<dbReference type="GO" id="GO:0006730">
    <property type="term" value="P:one-carbon metabolic process"/>
    <property type="evidence" value="ECO:0007669"/>
    <property type="project" value="UniProtKB-KW"/>
</dbReference>
<keyword evidence="5" id="KW-0521">NADP</keyword>
<keyword evidence="4" id="KW-0554">One-carbon metabolism</keyword>
<evidence type="ECO:0000259" key="7">
    <source>
        <dbReference type="PROSITE" id="PS51330"/>
    </source>
</evidence>
<protein>
    <recommendedName>
        <fullName evidence="3">Dihydrofolate reductase</fullName>
        <ecNumber evidence="2">1.5.1.3</ecNumber>
    </recommendedName>
</protein>
<dbReference type="AlphaFoldDB" id="A0A9P6HHP8"/>
<evidence type="ECO:0000256" key="3">
    <source>
        <dbReference type="ARBA" id="ARBA00018886"/>
    </source>
</evidence>
<dbReference type="Gene3D" id="3.40.430.10">
    <property type="entry name" value="Dihydrofolate Reductase, subunit A"/>
    <property type="match status" value="1"/>
</dbReference>
<dbReference type="InterPro" id="IPR001796">
    <property type="entry name" value="DHFR_dom"/>
</dbReference>
<evidence type="ECO:0000256" key="4">
    <source>
        <dbReference type="ARBA" id="ARBA00022563"/>
    </source>
</evidence>
<dbReference type="PANTHER" id="PTHR48069">
    <property type="entry name" value="DIHYDROFOLATE REDUCTASE"/>
    <property type="match status" value="1"/>
</dbReference>
<comment type="caution">
    <text evidence="8">The sequence shown here is derived from an EMBL/GenBank/DDBJ whole genome shotgun (WGS) entry which is preliminary data.</text>
</comment>
<reference evidence="8" key="1">
    <citation type="journal article" date="2020" name="Nat. Commun.">
        <title>Large-scale genome sequencing of mycorrhizal fungi provides insights into the early evolution of symbiotic traits.</title>
        <authorList>
            <person name="Miyauchi S."/>
            <person name="Kiss E."/>
            <person name="Kuo A."/>
            <person name="Drula E."/>
            <person name="Kohler A."/>
            <person name="Sanchez-Garcia M."/>
            <person name="Morin E."/>
            <person name="Andreopoulos B."/>
            <person name="Barry K.W."/>
            <person name="Bonito G."/>
            <person name="Buee M."/>
            <person name="Carver A."/>
            <person name="Chen C."/>
            <person name="Cichocki N."/>
            <person name="Clum A."/>
            <person name="Culley D."/>
            <person name="Crous P.W."/>
            <person name="Fauchery L."/>
            <person name="Girlanda M."/>
            <person name="Hayes R.D."/>
            <person name="Keri Z."/>
            <person name="LaButti K."/>
            <person name="Lipzen A."/>
            <person name="Lombard V."/>
            <person name="Magnuson J."/>
            <person name="Maillard F."/>
            <person name="Murat C."/>
            <person name="Nolan M."/>
            <person name="Ohm R.A."/>
            <person name="Pangilinan J."/>
            <person name="Pereira M.F."/>
            <person name="Perotto S."/>
            <person name="Peter M."/>
            <person name="Pfister S."/>
            <person name="Riley R."/>
            <person name="Sitrit Y."/>
            <person name="Stielow J.B."/>
            <person name="Szollosi G."/>
            <person name="Zifcakova L."/>
            <person name="Stursova M."/>
            <person name="Spatafora J.W."/>
            <person name="Tedersoo L."/>
            <person name="Vaario L.M."/>
            <person name="Yamada A."/>
            <person name="Yan M."/>
            <person name="Wang P."/>
            <person name="Xu J."/>
            <person name="Bruns T."/>
            <person name="Baldrian P."/>
            <person name="Vilgalys R."/>
            <person name="Dunand C."/>
            <person name="Henrissat B."/>
            <person name="Grigoriev I.V."/>
            <person name="Hibbett D."/>
            <person name="Nagy L.G."/>
            <person name="Martin F.M."/>
        </authorList>
    </citation>
    <scope>NUCLEOTIDE SEQUENCE</scope>
    <source>
        <strain evidence="8">UH-Tt-Lm1</strain>
    </source>
</reference>
<evidence type="ECO:0000256" key="2">
    <source>
        <dbReference type="ARBA" id="ARBA00012856"/>
    </source>
</evidence>
<keyword evidence="6" id="KW-0560">Oxidoreductase</keyword>